<gene>
    <name evidence="1" type="ORF">E1261_32235</name>
</gene>
<accession>A0A4R4PIP4</accession>
<protein>
    <submittedName>
        <fullName evidence="1">Kinase</fullName>
    </submittedName>
</protein>
<dbReference type="InterPro" id="IPR006748">
    <property type="entry name" value="NH2Glyco/OHUrea_AB-resist_kin"/>
</dbReference>
<keyword evidence="1" id="KW-0418">Kinase</keyword>
<dbReference type="GO" id="GO:0016773">
    <property type="term" value="F:phosphotransferase activity, alcohol group as acceptor"/>
    <property type="evidence" value="ECO:0007669"/>
    <property type="project" value="InterPro"/>
</dbReference>
<dbReference type="GO" id="GO:0019748">
    <property type="term" value="P:secondary metabolic process"/>
    <property type="evidence" value="ECO:0007669"/>
    <property type="project" value="InterPro"/>
</dbReference>
<reference evidence="1 2" key="1">
    <citation type="submission" date="2019-03" db="EMBL/GenBank/DDBJ databases">
        <title>Draft genome sequences of novel Actinobacteria.</title>
        <authorList>
            <person name="Sahin N."/>
            <person name="Ay H."/>
            <person name="Saygin H."/>
        </authorList>
    </citation>
    <scope>NUCLEOTIDE SEQUENCE [LARGE SCALE GENOMIC DNA]</scope>
    <source>
        <strain evidence="1 2">JCM 30547</strain>
    </source>
</reference>
<keyword evidence="1" id="KW-0808">Transferase</keyword>
<dbReference type="Pfam" id="PF04655">
    <property type="entry name" value="APH_6_hur"/>
    <property type="match status" value="1"/>
</dbReference>
<dbReference type="AlphaFoldDB" id="A0A4R4PIP4"/>
<dbReference type="OrthoDB" id="3638028at2"/>
<dbReference type="Gene3D" id="3.90.1200.10">
    <property type="match status" value="1"/>
</dbReference>
<dbReference type="GO" id="GO:0016301">
    <property type="term" value="F:kinase activity"/>
    <property type="evidence" value="ECO:0007669"/>
    <property type="project" value="UniProtKB-KW"/>
</dbReference>
<comment type="caution">
    <text evidence="1">The sequence shown here is derived from an EMBL/GenBank/DDBJ whole genome shotgun (WGS) entry which is preliminary data.</text>
</comment>
<keyword evidence="2" id="KW-1185">Reference proteome</keyword>
<dbReference type="Proteomes" id="UP000295075">
    <property type="component" value="Unassembled WGS sequence"/>
</dbReference>
<dbReference type="EMBL" id="SMKA01000205">
    <property type="protein sequence ID" value="TDC21910.1"/>
    <property type="molecule type" value="Genomic_DNA"/>
</dbReference>
<evidence type="ECO:0000313" key="2">
    <source>
        <dbReference type="Proteomes" id="UP000295075"/>
    </source>
</evidence>
<name>A0A4R4PIP4_9ACTN</name>
<proteinExistence type="predicted"/>
<sequence>MVIPEAFAAATTAREGTAGTAWLATLPAIVSELVDRWNCTPDGDWMHGEVGVIVPVQRSGEPLVLKVSFTHPGNVHEPDAYTAWNGRGAVHLYERADEHYAMLLERAHPTTLRDSDADVAVVGGQMSRLLAIPAPDGLPRLQDRADEWAAELQKDMAEFSGVLPDAVVARAFGVIDELVREQPDVLIHGDLHHRNILSADREPWLAIDPKGLIGDPAYDAVTFMKARTLVLMQGDLLGGMTRELAAYCEAAELDQARVRRWIQLELVRTAYWLRRYGVGAVRRGDIARDPAVQMVDELAINWA</sequence>
<dbReference type="SUPFAM" id="SSF56112">
    <property type="entry name" value="Protein kinase-like (PK-like)"/>
    <property type="match status" value="1"/>
</dbReference>
<evidence type="ECO:0000313" key="1">
    <source>
        <dbReference type="EMBL" id="TDC21910.1"/>
    </source>
</evidence>
<dbReference type="InterPro" id="IPR011009">
    <property type="entry name" value="Kinase-like_dom_sf"/>
</dbReference>
<organism evidence="1 2">
    <name type="scientific">Kribbella albertanoniae</name>
    <dbReference type="NCBI Taxonomy" id="1266829"/>
    <lineage>
        <taxon>Bacteria</taxon>
        <taxon>Bacillati</taxon>
        <taxon>Actinomycetota</taxon>
        <taxon>Actinomycetes</taxon>
        <taxon>Propionibacteriales</taxon>
        <taxon>Kribbellaceae</taxon>
        <taxon>Kribbella</taxon>
    </lineage>
</organism>